<dbReference type="PROSITE" id="PS01228">
    <property type="entry name" value="COF_1"/>
    <property type="match status" value="1"/>
</dbReference>
<evidence type="ECO:0000259" key="2">
    <source>
        <dbReference type="PROSITE" id="PS50969"/>
    </source>
</evidence>
<keyword evidence="1" id="KW-0813">Transport</keyword>
<dbReference type="SUPFAM" id="SSF56784">
    <property type="entry name" value="HAD-like"/>
    <property type="match status" value="1"/>
</dbReference>
<keyword evidence="1" id="KW-0809">Transit peptide</keyword>
<organism evidence="3 4">
    <name type="scientific">Rhizopus oryzae</name>
    <name type="common">Mucormycosis agent</name>
    <name type="synonym">Rhizopus arrhizus var. delemar</name>
    <dbReference type="NCBI Taxonomy" id="64495"/>
    <lineage>
        <taxon>Eukaryota</taxon>
        <taxon>Fungi</taxon>
        <taxon>Fungi incertae sedis</taxon>
        <taxon>Mucoromycota</taxon>
        <taxon>Mucoromycotina</taxon>
        <taxon>Mucoromycetes</taxon>
        <taxon>Mucorales</taxon>
        <taxon>Mucorineae</taxon>
        <taxon>Rhizopodaceae</taxon>
        <taxon>Rhizopus</taxon>
    </lineage>
</organism>
<dbReference type="EMBL" id="JAANIT010001642">
    <property type="protein sequence ID" value="KAG1539343.1"/>
    <property type="molecule type" value="Genomic_DNA"/>
</dbReference>
<dbReference type="InterPro" id="IPR036412">
    <property type="entry name" value="HAD-like_sf"/>
</dbReference>
<dbReference type="AlphaFoldDB" id="A0A9P6Y4S1"/>
<dbReference type="OMA" id="GGRWDQT"/>
<comment type="caution">
    <text evidence="3">The sequence shown here is derived from an EMBL/GenBank/DDBJ whole genome shotgun (WGS) entry which is preliminary data.</text>
</comment>
<dbReference type="OrthoDB" id="1711508at2759"/>
<comment type="subcellular location">
    <subcellularLocation>
        <location evidence="1">Mitochondrion inner membrane</location>
        <topology evidence="1">Single-pass membrane protein</topology>
    </subcellularLocation>
</comment>
<keyword evidence="1" id="KW-0811">Translocation</keyword>
<reference evidence="3" key="1">
    <citation type="journal article" date="2020" name="Microb. Genom.">
        <title>Genetic diversity of clinical and environmental Mucorales isolates obtained from an investigation of mucormycosis cases among solid organ transplant recipients.</title>
        <authorList>
            <person name="Nguyen M.H."/>
            <person name="Kaul D."/>
            <person name="Muto C."/>
            <person name="Cheng S.J."/>
            <person name="Richter R.A."/>
            <person name="Bruno V.M."/>
            <person name="Liu G."/>
            <person name="Beyhan S."/>
            <person name="Sundermann A.J."/>
            <person name="Mounaud S."/>
            <person name="Pasculle A.W."/>
            <person name="Nierman W.C."/>
            <person name="Driscoll E."/>
            <person name="Cumbie R."/>
            <person name="Clancy C.J."/>
            <person name="Dupont C.L."/>
        </authorList>
    </citation>
    <scope>NUCLEOTIDE SEQUENCE</scope>
    <source>
        <strain evidence="3">GL16</strain>
    </source>
</reference>
<dbReference type="PROSITE" id="PS50969">
    <property type="entry name" value="FCP1"/>
    <property type="match status" value="1"/>
</dbReference>
<comment type="similarity">
    <text evidence="1">Belongs to the TIM50 family.</text>
</comment>
<evidence type="ECO:0000313" key="3">
    <source>
        <dbReference type="EMBL" id="KAG1539343.1"/>
    </source>
</evidence>
<dbReference type="Pfam" id="PF03031">
    <property type="entry name" value="NIF"/>
    <property type="match status" value="1"/>
</dbReference>
<dbReference type="Gene3D" id="3.40.50.1000">
    <property type="entry name" value="HAD superfamily/HAD-like"/>
    <property type="match status" value="1"/>
</dbReference>
<comment type="function">
    <text evidence="1">Essential component of the TIM23 complex, a complex that mediates the translocation of transit peptide-containing proteins across the mitochondrial inner membrane.</text>
</comment>
<evidence type="ECO:0000256" key="1">
    <source>
        <dbReference type="RuleBase" id="RU365079"/>
    </source>
</evidence>
<sequence length="227" mass="26146">MKPTPSKEYLESVKQPSVTLKEPKEQLLILDLNGTLVSIARRDACMYVRPFSDLFFDYIFQHFTVMVWSSAHSESVKYMCRIFGSLQSKLALIWDHSSLGPSFSEHGRKVVTVKDLEKVWQHFEPGRFDVTNTILLDDSAQKAVLQPFNLVQPTKFQYASSSSGECELMQLLSYFKSLRYQSNVSNYIHSHPYQPIFNHKDNSSKVLRFMLGEDKSSLVDLTHHADQ</sequence>
<feature type="domain" description="FCP1 homology" evidence="2">
    <location>
        <begin position="21"/>
        <end position="178"/>
    </location>
</feature>
<dbReference type="SMART" id="SM00577">
    <property type="entry name" value="CPDc"/>
    <property type="match status" value="1"/>
</dbReference>
<dbReference type="Proteomes" id="UP000717996">
    <property type="component" value="Unassembled WGS sequence"/>
</dbReference>
<dbReference type="PANTHER" id="PTHR12210">
    <property type="entry name" value="DULLARD PROTEIN PHOSPHATASE"/>
    <property type="match status" value="1"/>
</dbReference>
<dbReference type="GO" id="GO:0005744">
    <property type="term" value="C:TIM23 mitochondrial import inner membrane translocase complex"/>
    <property type="evidence" value="ECO:0007669"/>
    <property type="project" value="UniProtKB-UniRule"/>
</dbReference>
<gene>
    <name evidence="3" type="ORF">G6F51_009195</name>
</gene>
<dbReference type="InterPro" id="IPR050365">
    <property type="entry name" value="TIM50"/>
</dbReference>
<proteinExistence type="inferred from homology"/>
<evidence type="ECO:0000313" key="4">
    <source>
        <dbReference type="Proteomes" id="UP000717996"/>
    </source>
</evidence>
<accession>A0A9P6Y4S1</accession>
<dbReference type="GO" id="GO:0015031">
    <property type="term" value="P:protein transport"/>
    <property type="evidence" value="ECO:0007669"/>
    <property type="project" value="UniProtKB-KW"/>
</dbReference>
<comment type="subunit">
    <text evidence="1">Component of the TIM23 complex.</text>
</comment>
<protein>
    <recommendedName>
        <fullName evidence="1">Mitochondrial import inner membrane translocase subunit TIM50</fullName>
    </recommendedName>
</protein>
<keyword evidence="1" id="KW-0653">Protein transport</keyword>
<dbReference type="InterPro" id="IPR023214">
    <property type="entry name" value="HAD_sf"/>
</dbReference>
<dbReference type="InterPro" id="IPR004274">
    <property type="entry name" value="FCP1_dom"/>
</dbReference>
<name>A0A9P6Y4S1_RHIOR</name>
<keyword evidence="1" id="KW-0496">Mitochondrion</keyword>